<dbReference type="Pfam" id="PF03702">
    <property type="entry name" value="AnmK"/>
    <property type="match status" value="1"/>
</dbReference>
<name>A0ABW4EX98_9PSEU</name>
<sequence>MRVIGLMSGTSFDGIDAAAADLDLDGDRIVLRPLGGLGVPYPDELRVRIAAVLPPAVTTIEDVCRLDTGIGQAFAEAAATANDRLCAGRAELVVAHGQTVFHWVEGTAVRGTLQIGQPAWIAERTGCAVVADLRSRDVAAGGQGAPLVSAVDVMWLRGRPGAPVALNLGGIANVTVVPPGADAIAFDTGPANALLDIAVSERTDGRLTCDVDGAMAARGRVDAGLLDRLLAEPYYARRAPKTTGKELFHRDYLDAALAGLPAVADDDLAATLTALTARTVGDAVRSVGGTEVIAAGGGTRNPTLMRALAAELPGVPVRSSDELGLPAAWKEAYAFALLGFCTVHDIPATVASCTGARHPSVLGAVLPGRAGFPWRPRPDRLPRVLEIAEAA</sequence>
<comment type="function">
    <text evidence="1">Catalyzes the specific phosphorylation of 1,6-anhydro-N-acetylmuramic acid (anhMurNAc) with the simultaneous cleavage of the 1,6-anhydro ring, generating MurNAc-6-P. Is required for the utilization of anhMurNAc either imported from the medium or derived from its own cell wall murein, and thus plays a role in cell wall recycling.</text>
</comment>
<accession>A0ABW4EX98</accession>
<gene>
    <name evidence="1" type="primary">anmK</name>
    <name evidence="2" type="ORF">ACFSJD_22090</name>
</gene>
<evidence type="ECO:0000256" key="1">
    <source>
        <dbReference type="HAMAP-Rule" id="MF_01270"/>
    </source>
</evidence>
<dbReference type="InterPro" id="IPR005338">
    <property type="entry name" value="Anhydro_N_Ac-Mur_kinase"/>
</dbReference>
<comment type="pathway">
    <text evidence="1">Cell wall biogenesis; peptidoglycan recycling.</text>
</comment>
<evidence type="ECO:0000313" key="3">
    <source>
        <dbReference type="Proteomes" id="UP001597114"/>
    </source>
</evidence>
<dbReference type="SUPFAM" id="SSF53067">
    <property type="entry name" value="Actin-like ATPase domain"/>
    <property type="match status" value="1"/>
</dbReference>
<keyword evidence="1" id="KW-0547">Nucleotide-binding</keyword>
<dbReference type="EC" id="2.7.1.170" evidence="1"/>
<dbReference type="GO" id="GO:0016301">
    <property type="term" value="F:kinase activity"/>
    <property type="evidence" value="ECO:0007669"/>
    <property type="project" value="UniProtKB-KW"/>
</dbReference>
<feature type="binding site" evidence="1">
    <location>
        <begin position="9"/>
        <end position="16"/>
    </location>
    <ligand>
        <name>ATP</name>
        <dbReference type="ChEBI" id="CHEBI:30616"/>
    </ligand>
</feature>
<dbReference type="HAMAP" id="MF_01270">
    <property type="entry name" value="AnhMurNAc_kinase"/>
    <property type="match status" value="1"/>
</dbReference>
<keyword evidence="3" id="KW-1185">Reference proteome</keyword>
<dbReference type="Gene3D" id="3.30.420.40">
    <property type="match status" value="2"/>
</dbReference>
<dbReference type="Proteomes" id="UP001597114">
    <property type="component" value="Unassembled WGS sequence"/>
</dbReference>
<dbReference type="EMBL" id="JBHUCO010000024">
    <property type="protein sequence ID" value="MFD1520201.1"/>
    <property type="molecule type" value="Genomic_DNA"/>
</dbReference>
<proteinExistence type="inferred from homology"/>
<keyword evidence="1 2" id="KW-0808">Transferase</keyword>
<keyword evidence="1 2" id="KW-0418">Kinase</keyword>
<evidence type="ECO:0000313" key="2">
    <source>
        <dbReference type="EMBL" id="MFD1520201.1"/>
    </source>
</evidence>
<dbReference type="PANTHER" id="PTHR30605">
    <property type="entry name" value="ANHYDRO-N-ACETYLMURAMIC ACID KINASE"/>
    <property type="match status" value="1"/>
</dbReference>
<comment type="pathway">
    <text evidence="1">Amino-sugar metabolism; 1,6-anhydro-N-acetylmuramate degradation.</text>
</comment>
<keyword evidence="1" id="KW-0119">Carbohydrate metabolism</keyword>
<organism evidence="2 3">
    <name type="scientific">Pseudonocardia yunnanensis</name>
    <dbReference type="NCBI Taxonomy" id="58107"/>
    <lineage>
        <taxon>Bacteria</taxon>
        <taxon>Bacillati</taxon>
        <taxon>Actinomycetota</taxon>
        <taxon>Actinomycetes</taxon>
        <taxon>Pseudonocardiales</taxon>
        <taxon>Pseudonocardiaceae</taxon>
        <taxon>Pseudonocardia</taxon>
    </lineage>
</organism>
<keyword evidence="1" id="KW-0067">ATP-binding</keyword>
<dbReference type="InterPro" id="IPR043129">
    <property type="entry name" value="ATPase_NBD"/>
</dbReference>
<protein>
    <recommendedName>
        <fullName evidence="1">Anhydro-N-acetylmuramic acid kinase</fullName>
        <ecNumber evidence="1">2.7.1.170</ecNumber>
    </recommendedName>
    <alternativeName>
        <fullName evidence="1">AnhMurNAc kinase</fullName>
    </alternativeName>
</protein>
<comment type="catalytic activity">
    <reaction evidence="1">
        <text>1,6-anhydro-N-acetyl-beta-muramate + ATP + H2O = N-acetyl-D-muramate 6-phosphate + ADP + H(+)</text>
        <dbReference type="Rhea" id="RHEA:24952"/>
        <dbReference type="ChEBI" id="CHEBI:15377"/>
        <dbReference type="ChEBI" id="CHEBI:15378"/>
        <dbReference type="ChEBI" id="CHEBI:30616"/>
        <dbReference type="ChEBI" id="CHEBI:58690"/>
        <dbReference type="ChEBI" id="CHEBI:58722"/>
        <dbReference type="ChEBI" id="CHEBI:456216"/>
        <dbReference type="EC" id="2.7.1.170"/>
    </reaction>
</comment>
<comment type="caution">
    <text evidence="2">The sequence shown here is derived from an EMBL/GenBank/DDBJ whole genome shotgun (WGS) entry which is preliminary data.</text>
</comment>
<dbReference type="NCBIfam" id="NF007146">
    <property type="entry name" value="PRK09585.2-6"/>
    <property type="match status" value="1"/>
</dbReference>
<dbReference type="RefSeq" id="WP_344727600.1">
    <property type="nucleotide sequence ID" value="NZ_BAAAUS010000043.1"/>
</dbReference>
<reference evidence="3" key="1">
    <citation type="journal article" date="2019" name="Int. J. Syst. Evol. Microbiol.">
        <title>The Global Catalogue of Microorganisms (GCM) 10K type strain sequencing project: providing services to taxonomists for standard genome sequencing and annotation.</title>
        <authorList>
            <consortium name="The Broad Institute Genomics Platform"/>
            <consortium name="The Broad Institute Genome Sequencing Center for Infectious Disease"/>
            <person name="Wu L."/>
            <person name="Ma J."/>
        </authorList>
    </citation>
    <scope>NUCLEOTIDE SEQUENCE [LARGE SCALE GENOMIC DNA]</scope>
    <source>
        <strain evidence="3">CCM 7043</strain>
    </source>
</reference>
<dbReference type="PANTHER" id="PTHR30605:SF0">
    <property type="entry name" value="ANHYDRO-N-ACETYLMURAMIC ACID KINASE"/>
    <property type="match status" value="1"/>
</dbReference>
<comment type="similarity">
    <text evidence="1">Belongs to the anhydro-N-acetylmuramic acid kinase family.</text>
</comment>